<dbReference type="AlphaFoldDB" id="A0ABD4Z7P0"/>
<evidence type="ECO:0000313" key="2">
    <source>
        <dbReference type="Proteomes" id="UP001529235"/>
    </source>
</evidence>
<evidence type="ECO:0008006" key="3">
    <source>
        <dbReference type="Google" id="ProtNLM"/>
    </source>
</evidence>
<organism evidence="1 2">
    <name type="scientific">Ignisphaera cupida</name>
    <dbReference type="NCBI Taxonomy" id="3050454"/>
    <lineage>
        <taxon>Archaea</taxon>
        <taxon>Thermoproteota</taxon>
        <taxon>Thermoprotei</taxon>
        <taxon>Desulfurococcales</taxon>
        <taxon>Desulfurococcaceae</taxon>
        <taxon>Ignisphaera</taxon>
    </lineage>
</organism>
<dbReference type="Gene3D" id="1.10.510.10">
    <property type="entry name" value="Transferase(Phosphotransferase) domain 1"/>
    <property type="match status" value="1"/>
</dbReference>
<accession>A0ABD4Z7P0</accession>
<evidence type="ECO:0000313" key="1">
    <source>
        <dbReference type="EMBL" id="MDK6028952.1"/>
    </source>
</evidence>
<proteinExistence type="predicted"/>
<dbReference type="RefSeq" id="WP_285273936.1">
    <property type="nucleotide sequence ID" value="NZ_JASNVW010000003.1"/>
</dbReference>
<reference evidence="1 2" key="1">
    <citation type="submission" date="2023-05" db="EMBL/GenBank/DDBJ databases">
        <title>A new hyperthermophilic archaea 'Ignisphaera cupida' sp. nov. and description of the family 'Ignisphaeraceae' fam. nov.</title>
        <authorList>
            <person name="Podosokorskaya O.A."/>
            <person name="Elcheninov A.G."/>
            <person name="Klukina A."/>
            <person name="Merkel A.Y."/>
        </authorList>
    </citation>
    <scope>NUCLEOTIDE SEQUENCE [LARGE SCALE GENOMIC DNA]</scope>
    <source>
        <strain evidence="1 2">4213-co</strain>
    </source>
</reference>
<keyword evidence="2" id="KW-1185">Reference proteome</keyword>
<sequence length="259" mass="29365">MLRVDEMLCREYSVRAINSEKDLCMILCYPIDDSMCCSNRLQELAVLGVRNVYSFGNVVFGKNLRVVGKGHAAVVVLAKHVNSDFVALKIRRVDSKRDSLEGEAKILEKVYGIGYSPKLVAYSRNFIVREYIDGSTLEGIIKNFDVNNIRKAIASLVKASFEMDRTGVDILEISNPTRQVVYMCNNVNKPFFIDFESARQHPNPSNIPRIASFIIRNRQILNIDVDESTITHLARQYKKAFDVKEKEAVVNKLIALLTN</sequence>
<dbReference type="EMBL" id="JASNVW010000003">
    <property type="protein sequence ID" value="MDK6028952.1"/>
    <property type="molecule type" value="Genomic_DNA"/>
</dbReference>
<gene>
    <name evidence="1" type="ORF">QPL79_06210</name>
</gene>
<protein>
    <recommendedName>
        <fullName evidence="3">Serine/threonine protein kinase</fullName>
    </recommendedName>
</protein>
<dbReference type="InterPro" id="IPR011009">
    <property type="entry name" value="Kinase-like_dom_sf"/>
</dbReference>
<comment type="caution">
    <text evidence="1">The sequence shown here is derived from an EMBL/GenBank/DDBJ whole genome shotgun (WGS) entry which is preliminary data.</text>
</comment>
<name>A0ABD4Z7P0_9CREN</name>
<dbReference type="SUPFAM" id="SSF56112">
    <property type="entry name" value="Protein kinase-like (PK-like)"/>
    <property type="match status" value="1"/>
</dbReference>
<dbReference type="Proteomes" id="UP001529235">
    <property type="component" value="Unassembled WGS sequence"/>
</dbReference>